<evidence type="ECO:0000256" key="1">
    <source>
        <dbReference type="ARBA" id="ARBA00006484"/>
    </source>
</evidence>
<dbReference type="InterPro" id="IPR036291">
    <property type="entry name" value="NAD(P)-bd_dom_sf"/>
</dbReference>
<dbReference type="InterPro" id="IPR002347">
    <property type="entry name" value="SDR_fam"/>
</dbReference>
<proteinExistence type="inferred from homology"/>
<dbReference type="GO" id="GO:0016491">
    <property type="term" value="F:oxidoreductase activity"/>
    <property type="evidence" value="ECO:0007669"/>
    <property type="project" value="UniProtKB-KW"/>
</dbReference>
<protein>
    <submittedName>
        <fullName evidence="4">NAD(P)-dependent dehydrogenase (Short-subunit alcohol dehydrogenase family)</fullName>
    </submittedName>
</protein>
<dbReference type="PRINTS" id="PR00081">
    <property type="entry name" value="GDHRDH"/>
</dbReference>
<evidence type="ECO:0000256" key="3">
    <source>
        <dbReference type="RuleBase" id="RU000363"/>
    </source>
</evidence>
<evidence type="ECO:0000313" key="4">
    <source>
        <dbReference type="EMBL" id="MBB4224213.1"/>
    </source>
</evidence>
<keyword evidence="2" id="KW-0560">Oxidoreductase</keyword>
<dbReference type="Gene3D" id="3.40.50.720">
    <property type="entry name" value="NAD(P)-binding Rossmann-like Domain"/>
    <property type="match status" value="1"/>
</dbReference>
<evidence type="ECO:0000256" key="2">
    <source>
        <dbReference type="ARBA" id="ARBA00023002"/>
    </source>
</evidence>
<evidence type="ECO:0000313" key="5">
    <source>
        <dbReference type="Proteomes" id="UP000524450"/>
    </source>
</evidence>
<dbReference type="PANTHER" id="PTHR43477">
    <property type="entry name" value="DIHYDROANTICAPSIN 7-DEHYDROGENASE"/>
    <property type="match status" value="1"/>
</dbReference>
<dbReference type="PANTHER" id="PTHR43477:SF1">
    <property type="entry name" value="DIHYDROANTICAPSIN 7-DEHYDROGENASE"/>
    <property type="match status" value="1"/>
</dbReference>
<gene>
    <name evidence="4" type="ORF">GGD71_005006</name>
</gene>
<dbReference type="Proteomes" id="UP000524450">
    <property type="component" value="Unassembled WGS sequence"/>
</dbReference>
<dbReference type="RefSeq" id="WP_184641238.1">
    <property type="nucleotide sequence ID" value="NZ_JACIFZ010000007.1"/>
</dbReference>
<organism evidence="4 5">
    <name type="scientific">Variovorax guangxiensis</name>
    <dbReference type="NCBI Taxonomy" id="1775474"/>
    <lineage>
        <taxon>Bacteria</taxon>
        <taxon>Pseudomonadati</taxon>
        <taxon>Pseudomonadota</taxon>
        <taxon>Betaproteobacteria</taxon>
        <taxon>Burkholderiales</taxon>
        <taxon>Comamonadaceae</taxon>
        <taxon>Variovorax</taxon>
    </lineage>
</organism>
<reference evidence="4 5" key="1">
    <citation type="submission" date="2020-08" db="EMBL/GenBank/DDBJ databases">
        <title>Genomic Encyclopedia of Type Strains, Phase IV (KMG-V): Genome sequencing to study the core and pangenomes of soil and plant-associated prokaryotes.</title>
        <authorList>
            <person name="Whitman W."/>
        </authorList>
    </citation>
    <scope>NUCLEOTIDE SEQUENCE [LARGE SCALE GENOMIC DNA]</scope>
    <source>
        <strain evidence="4 5">34/80</strain>
    </source>
</reference>
<comment type="caution">
    <text evidence="4">The sequence shown here is derived from an EMBL/GenBank/DDBJ whole genome shotgun (WGS) entry which is preliminary data.</text>
</comment>
<comment type="similarity">
    <text evidence="1 3">Belongs to the short-chain dehydrogenases/reductases (SDR) family.</text>
</comment>
<sequence length="234" mass="25070">MSALPRVAMVSGGNRGIGLAIVRELLAHGWRVSVGTRSATDAFDGHDPAQVRAYRFDAEDARSETDWVAATVRDFGGIDALVHNAGILSTRSVIDADDAEVDRLLEVNVKSPLRLTRKAWPHLLAADEGKVLVMASLAAKRVRTADASLYALSKAAVLSLAHGIRHCGAESRVRCTALCPGFVATDMAAGLPPEQQRQTTRPEDVARIARTVLELPASASVAEIPISWTVEPQY</sequence>
<dbReference type="EMBL" id="JACIFZ010000007">
    <property type="protein sequence ID" value="MBB4224213.1"/>
    <property type="molecule type" value="Genomic_DNA"/>
</dbReference>
<dbReference type="AlphaFoldDB" id="A0A840FQG9"/>
<dbReference type="PRINTS" id="PR00080">
    <property type="entry name" value="SDRFAMILY"/>
</dbReference>
<accession>A0A840FQG9</accession>
<dbReference type="InterPro" id="IPR051122">
    <property type="entry name" value="SDR_DHRS6-like"/>
</dbReference>
<dbReference type="SUPFAM" id="SSF51735">
    <property type="entry name" value="NAD(P)-binding Rossmann-fold domains"/>
    <property type="match status" value="1"/>
</dbReference>
<dbReference type="Pfam" id="PF00106">
    <property type="entry name" value="adh_short"/>
    <property type="match status" value="1"/>
</dbReference>
<name>A0A840FQG9_9BURK</name>